<gene>
    <name evidence="2" type="ORF">L596_008891</name>
</gene>
<accession>A0A4U5PDS9</accession>
<dbReference type="AlphaFoldDB" id="A0A4U5PDS9"/>
<keyword evidence="3" id="KW-1185">Reference proteome</keyword>
<dbReference type="Gene3D" id="3.40.50.11980">
    <property type="match status" value="1"/>
</dbReference>
<reference evidence="2 3" key="1">
    <citation type="journal article" date="2015" name="Genome Biol.">
        <title>Comparative genomics of Steinernema reveals deeply conserved gene regulatory networks.</title>
        <authorList>
            <person name="Dillman A.R."/>
            <person name="Macchietto M."/>
            <person name="Porter C.F."/>
            <person name="Rogers A."/>
            <person name="Williams B."/>
            <person name="Antoshechkin I."/>
            <person name="Lee M.M."/>
            <person name="Goodwin Z."/>
            <person name="Lu X."/>
            <person name="Lewis E.E."/>
            <person name="Goodrich-Blair H."/>
            <person name="Stock S.P."/>
            <person name="Adams B.J."/>
            <person name="Sternberg P.W."/>
            <person name="Mortazavi A."/>
        </authorList>
    </citation>
    <scope>NUCLEOTIDE SEQUENCE [LARGE SCALE GENOMIC DNA]</scope>
    <source>
        <strain evidence="2 3">ALL</strain>
    </source>
</reference>
<evidence type="ECO:0000313" key="3">
    <source>
        <dbReference type="Proteomes" id="UP000298663"/>
    </source>
</evidence>
<evidence type="ECO:0000259" key="1">
    <source>
        <dbReference type="Pfam" id="PF11977"/>
    </source>
</evidence>
<organism evidence="2 3">
    <name type="scientific">Steinernema carpocapsae</name>
    <name type="common">Entomopathogenic nematode</name>
    <dbReference type="NCBI Taxonomy" id="34508"/>
    <lineage>
        <taxon>Eukaryota</taxon>
        <taxon>Metazoa</taxon>
        <taxon>Ecdysozoa</taxon>
        <taxon>Nematoda</taxon>
        <taxon>Chromadorea</taxon>
        <taxon>Rhabditida</taxon>
        <taxon>Tylenchina</taxon>
        <taxon>Panagrolaimomorpha</taxon>
        <taxon>Strongyloidoidea</taxon>
        <taxon>Steinernematidae</taxon>
        <taxon>Steinernema</taxon>
    </lineage>
</organism>
<dbReference type="EMBL" id="AZBU02000002">
    <property type="protein sequence ID" value="TKR94629.1"/>
    <property type="molecule type" value="Genomic_DNA"/>
</dbReference>
<dbReference type="OrthoDB" id="5807497at2759"/>
<name>A0A4U5PDS9_STECR</name>
<evidence type="ECO:0000313" key="2">
    <source>
        <dbReference type="EMBL" id="TKR94629.1"/>
    </source>
</evidence>
<dbReference type="InterPro" id="IPR021869">
    <property type="entry name" value="RNase_Zc3h12_NYN"/>
</dbReference>
<dbReference type="Proteomes" id="UP000298663">
    <property type="component" value="Unassembled WGS sequence"/>
</dbReference>
<feature type="domain" description="RNase NYN" evidence="1">
    <location>
        <begin position="9"/>
        <end position="136"/>
    </location>
</feature>
<proteinExistence type="predicted"/>
<comment type="caution">
    <text evidence="2">The sequence shown here is derived from an EMBL/GenBank/DDBJ whole genome shotgun (WGS) entry which is preliminary data.</text>
</comment>
<protein>
    <recommendedName>
        <fullName evidence="1">RNase NYN domain-containing protein</fullName>
    </recommendedName>
</protein>
<reference evidence="2 3" key="2">
    <citation type="journal article" date="2019" name="G3 (Bethesda)">
        <title>Hybrid Assembly of the Genome of the Entomopathogenic Nematode Steinernema carpocapsae Identifies the X-Chromosome.</title>
        <authorList>
            <person name="Serra L."/>
            <person name="Macchietto M."/>
            <person name="Macias-Munoz A."/>
            <person name="McGill C.J."/>
            <person name="Rodriguez I.M."/>
            <person name="Rodriguez B."/>
            <person name="Murad R."/>
            <person name="Mortazavi A."/>
        </authorList>
    </citation>
    <scope>NUCLEOTIDE SEQUENCE [LARGE SCALE GENOMIC DNA]</scope>
    <source>
        <strain evidence="2 3">ALL</strain>
    </source>
</reference>
<dbReference type="Pfam" id="PF11977">
    <property type="entry name" value="RNase_Zc3h12a"/>
    <property type="match status" value="1"/>
</dbReference>
<sequence>MNPPRQCVKRCAVVDGMNLLHTASRGAKTDRFFELDAIIFLAAAKEMLRNDFDVRIFVPIKSTRCVKNKQIFQDLEKLGIFEFTQSNYDDVVILQYAAAAGGFVVSRDKFRDILPRMNMVNHVKDRCCHFTFVTEKDSELEVSVVDKEAKSEPKDEWDDSVENPCQEPLTVITEAMFDPKMDNLHMFYSHEGDFDFSSAQNTRGFFTETRRSELLDAVERAFEKLYNSARRWKSLSLTTVVYLMTYFRSDELKNDFAVLENAHMRSAHQVLNAKQNIKFWFSKALNGDVVETVLEQNPTSVQEMWKQCNEEMKRRYCPTGRKKDLKHVNPYDDPYHPAATSLEIALYELDLE</sequence>